<feature type="transmembrane region" description="Helical" evidence="1">
    <location>
        <begin position="123"/>
        <end position="144"/>
    </location>
</feature>
<feature type="transmembrane region" description="Helical" evidence="1">
    <location>
        <begin position="48"/>
        <end position="67"/>
    </location>
</feature>
<name>A0A1Z5HQZ2_9FIRM</name>
<evidence type="ECO:0000313" key="2">
    <source>
        <dbReference type="EMBL" id="GAW91952.1"/>
    </source>
</evidence>
<feature type="transmembrane region" description="Helical" evidence="1">
    <location>
        <begin position="12"/>
        <end position="33"/>
    </location>
</feature>
<dbReference type="EMBL" id="BDGJ01000042">
    <property type="protein sequence ID" value="GAW91952.1"/>
    <property type="molecule type" value="Genomic_DNA"/>
</dbReference>
<gene>
    <name evidence="2" type="ORF">KKC1_11120</name>
</gene>
<dbReference type="Proteomes" id="UP000197032">
    <property type="component" value="Unassembled WGS sequence"/>
</dbReference>
<accession>A0A1Z5HQZ2</accession>
<protein>
    <submittedName>
        <fullName evidence="2">Uncharacterized protein</fullName>
    </submittedName>
</protein>
<organism evidence="2 3">
    <name type="scientific">Calderihabitans maritimus</name>
    <dbReference type="NCBI Taxonomy" id="1246530"/>
    <lineage>
        <taxon>Bacteria</taxon>
        <taxon>Bacillati</taxon>
        <taxon>Bacillota</taxon>
        <taxon>Clostridia</taxon>
        <taxon>Neomoorellales</taxon>
        <taxon>Calderihabitantaceae</taxon>
        <taxon>Calderihabitans</taxon>
    </lineage>
</organism>
<reference evidence="3" key="1">
    <citation type="journal article" date="2017" name="Appl. Environ. Microbiol.">
        <title>Genomic analysis of Calderihabitans maritimus KKC1, a thermophilic hydrogenogenic carboxydotrophic bacterium isolated from marine sediment.</title>
        <authorList>
            <person name="Omae K."/>
            <person name="Yoneda Y."/>
            <person name="Fukuyama Y."/>
            <person name="Yoshida T."/>
            <person name="Sako Y."/>
        </authorList>
    </citation>
    <scope>NUCLEOTIDE SEQUENCE [LARGE SCALE GENOMIC DNA]</scope>
    <source>
        <strain evidence="3">KKC1</strain>
    </source>
</reference>
<keyword evidence="1" id="KW-0812">Transmembrane</keyword>
<feature type="transmembrane region" description="Helical" evidence="1">
    <location>
        <begin position="79"/>
        <end position="103"/>
    </location>
</feature>
<dbReference type="RefSeq" id="WP_192868083.1">
    <property type="nucleotide sequence ID" value="NZ_BDGJ01000042.1"/>
</dbReference>
<evidence type="ECO:0000256" key="1">
    <source>
        <dbReference type="SAM" id="Phobius"/>
    </source>
</evidence>
<keyword evidence="3" id="KW-1185">Reference proteome</keyword>
<sequence length="157" mass="17407">MDQKRRIIMRSFLLGTGACIGLLLFYFLLVGLVESWSHATELIIKDAFFAGAISLGFGIQIGLFSYIKQLQKLVRTRSVTAMAASGTGTSTVSMVACCLHHLGDVLPIIGLSGASLFLEQYRYPLMWVGIAFNLVGIFILLRIVNKNRLWPKYVFAD</sequence>
<keyword evidence="1" id="KW-1133">Transmembrane helix</keyword>
<dbReference type="AlphaFoldDB" id="A0A1Z5HQZ2"/>
<proteinExistence type="predicted"/>
<evidence type="ECO:0000313" key="3">
    <source>
        <dbReference type="Proteomes" id="UP000197032"/>
    </source>
</evidence>
<keyword evidence="1" id="KW-0472">Membrane</keyword>
<comment type="caution">
    <text evidence="2">The sequence shown here is derived from an EMBL/GenBank/DDBJ whole genome shotgun (WGS) entry which is preliminary data.</text>
</comment>